<dbReference type="InterPro" id="IPR018060">
    <property type="entry name" value="HTH_AraC"/>
</dbReference>
<evidence type="ECO:0000256" key="2">
    <source>
        <dbReference type="ARBA" id="ARBA00023125"/>
    </source>
</evidence>
<dbReference type="GO" id="GO:0043565">
    <property type="term" value="F:sequence-specific DNA binding"/>
    <property type="evidence" value="ECO:0007669"/>
    <property type="project" value="InterPro"/>
</dbReference>
<sequence>MPVLFDSKTIAARDNFPLWQEFIASAFFGMKAEPIGVDPFVAQVELSNVSGIDIATARFPAQRLYRSKAEIAHIAQDAYCVALVESGLSQGTHGGVSFTARPGDLVIIDVSKPFDLSVLGEGTKLSVIQIDKQQLAQRLGEPRLVPVTASTGSGAEALLASYIGGLAQSAATLPAASAGRAASIACDLFAIAFSQRATADLGAESVHDARLAAALTFIARNITDVWLDAKRVACHLGISPRSVYGLFERSGLSLAETILSQRLEACRAALIDPTYARRTIADLALDLGFNDLSRFNRHYRARYGETPRETRTRMSGCERST</sequence>
<dbReference type="PANTHER" id="PTHR46796">
    <property type="entry name" value="HTH-TYPE TRANSCRIPTIONAL ACTIVATOR RHAS-RELATED"/>
    <property type="match status" value="1"/>
</dbReference>
<dbReference type="PRINTS" id="PR00032">
    <property type="entry name" value="HTHARAC"/>
</dbReference>
<gene>
    <name evidence="5" type="ORF">KMZ29_11840</name>
</gene>
<name>A0A975NIR0_9BRAD</name>
<organism evidence="5 6">
    <name type="scientific">Bradyrhizobium sediminis</name>
    <dbReference type="NCBI Taxonomy" id="2840469"/>
    <lineage>
        <taxon>Bacteria</taxon>
        <taxon>Pseudomonadati</taxon>
        <taxon>Pseudomonadota</taxon>
        <taxon>Alphaproteobacteria</taxon>
        <taxon>Hyphomicrobiales</taxon>
        <taxon>Nitrobacteraceae</taxon>
        <taxon>Bradyrhizobium</taxon>
    </lineage>
</organism>
<dbReference type="EMBL" id="CP076134">
    <property type="protein sequence ID" value="QWG15281.1"/>
    <property type="molecule type" value="Genomic_DNA"/>
</dbReference>
<evidence type="ECO:0000256" key="1">
    <source>
        <dbReference type="ARBA" id="ARBA00023015"/>
    </source>
</evidence>
<evidence type="ECO:0000256" key="3">
    <source>
        <dbReference type="ARBA" id="ARBA00023163"/>
    </source>
</evidence>
<dbReference type="Proteomes" id="UP000680839">
    <property type="component" value="Chromosome"/>
</dbReference>
<dbReference type="SUPFAM" id="SSF46689">
    <property type="entry name" value="Homeodomain-like"/>
    <property type="match status" value="1"/>
</dbReference>
<dbReference type="Pfam" id="PF12833">
    <property type="entry name" value="HTH_18"/>
    <property type="match status" value="1"/>
</dbReference>
<dbReference type="InterPro" id="IPR009057">
    <property type="entry name" value="Homeodomain-like_sf"/>
</dbReference>
<keyword evidence="3" id="KW-0804">Transcription</keyword>
<evidence type="ECO:0000313" key="6">
    <source>
        <dbReference type="Proteomes" id="UP000680839"/>
    </source>
</evidence>
<dbReference type="SMART" id="SM00342">
    <property type="entry name" value="HTH_ARAC"/>
    <property type="match status" value="1"/>
</dbReference>
<dbReference type="PROSITE" id="PS01124">
    <property type="entry name" value="HTH_ARAC_FAMILY_2"/>
    <property type="match status" value="1"/>
</dbReference>
<reference evidence="5" key="1">
    <citation type="submission" date="2021-06" db="EMBL/GenBank/DDBJ databases">
        <title>Bradyrhizobium sp. S2-20-1 Genome sequencing.</title>
        <authorList>
            <person name="Jin L."/>
        </authorList>
    </citation>
    <scope>NUCLEOTIDE SEQUENCE</scope>
    <source>
        <strain evidence="5">S2-20-1</strain>
    </source>
</reference>
<evidence type="ECO:0000259" key="4">
    <source>
        <dbReference type="PROSITE" id="PS01124"/>
    </source>
</evidence>
<proteinExistence type="predicted"/>
<feature type="domain" description="HTH araC/xylS-type" evidence="4">
    <location>
        <begin position="212"/>
        <end position="313"/>
    </location>
</feature>
<dbReference type="Gene3D" id="1.10.10.60">
    <property type="entry name" value="Homeodomain-like"/>
    <property type="match status" value="1"/>
</dbReference>
<dbReference type="InterPro" id="IPR020449">
    <property type="entry name" value="Tscrpt_reg_AraC-type_HTH"/>
</dbReference>
<dbReference type="AlphaFoldDB" id="A0A975NIR0"/>
<dbReference type="Pfam" id="PF14525">
    <property type="entry name" value="AraC_binding_2"/>
    <property type="match status" value="1"/>
</dbReference>
<dbReference type="InterPro" id="IPR050204">
    <property type="entry name" value="AraC_XylS_family_regulators"/>
</dbReference>
<dbReference type="GO" id="GO:0003700">
    <property type="term" value="F:DNA-binding transcription factor activity"/>
    <property type="evidence" value="ECO:0007669"/>
    <property type="project" value="InterPro"/>
</dbReference>
<keyword evidence="1" id="KW-0805">Transcription regulation</keyword>
<dbReference type="InterPro" id="IPR035418">
    <property type="entry name" value="AraC-bd_2"/>
</dbReference>
<protein>
    <submittedName>
        <fullName evidence="5">Helix-turn-helix domain-containing protein</fullName>
    </submittedName>
</protein>
<evidence type="ECO:0000313" key="5">
    <source>
        <dbReference type="EMBL" id="QWG15281.1"/>
    </source>
</evidence>
<accession>A0A975NIR0</accession>
<dbReference type="RefSeq" id="WP_215623828.1">
    <property type="nucleotide sequence ID" value="NZ_CP076134.1"/>
</dbReference>
<keyword evidence="2" id="KW-0238">DNA-binding</keyword>